<dbReference type="AlphaFoldDB" id="A0A4T3EZA1"/>
<dbReference type="SUPFAM" id="SSF110087">
    <property type="entry name" value="DR1885-like metal-binding protein"/>
    <property type="match status" value="1"/>
</dbReference>
<dbReference type="PROSITE" id="PS51257">
    <property type="entry name" value="PROKAR_LIPOPROTEIN"/>
    <property type="match status" value="1"/>
</dbReference>
<dbReference type="EMBL" id="SSHH01000002">
    <property type="protein sequence ID" value="TIX50079.1"/>
    <property type="molecule type" value="Genomic_DNA"/>
</dbReference>
<dbReference type="Gene3D" id="2.60.40.1890">
    <property type="entry name" value="PCu(A)C copper chaperone"/>
    <property type="match status" value="1"/>
</dbReference>
<gene>
    <name evidence="1" type="ORF">E5222_07205</name>
</gene>
<sequence>MHDNEQKGERPEMRRILASLAASALVVGLAACSSEPEAPVQTAPEAPEGISVTDGRMNLPAVAGNPGSVYFTITNEGSEDQMLRAASVIGADSATFHETAEWSGQMDMQELLQVPVPAGESVTFEQGGKHVMVFGLPEGLEAGEELEVTLSFVRGDKVSFPVTLLAPGEEYEAGE</sequence>
<evidence type="ECO:0000313" key="1">
    <source>
        <dbReference type="EMBL" id="TIX50079.1"/>
    </source>
</evidence>
<reference evidence="1 2" key="1">
    <citation type="submission" date="2019-04" db="EMBL/GenBank/DDBJ databases">
        <title>Altererythrobacter aquimixticola sp. nov., isolated from sediment of junction between the ocean and a freshwater spring.</title>
        <authorList>
            <person name="Yoon J.-H."/>
        </authorList>
    </citation>
    <scope>NUCLEOTIDE SEQUENCE [LARGE SCALE GENOMIC DNA]</scope>
    <source>
        <strain evidence="1 2">SSKS-13</strain>
    </source>
</reference>
<dbReference type="InterPro" id="IPR036182">
    <property type="entry name" value="PCuAC_sf"/>
</dbReference>
<protein>
    <submittedName>
        <fullName evidence="1">Copper chaperone PCu(A)C</fullName>
    </submittedName>
</protein>
<name>A0A4T3EZA1_9SPHN</name>
<dbReference type="InterPro" id="IPR058248">
    <property type="entry name" value="Lxx211020-like"/>
</dbReference>
<accession>A0A4T3EZA1</accession>
<proteinExistence type="predicted"/>
<dbReference type="OrthoDB" id="9796962at2"/>
<keyword evidence="2" id="KW-1185">Reference proteome</keyword>
<dbReference type="PANTHER" id="PTHR36302:SF1">
    <property type="entry name" value="COPPER CHAPERONE PCU(A)C"/>
    <property type="match status" value="1"/>
</dbReference>
<dbReference type="Proteomes" id="UP000309389">
    <property type="component" value="Unassembled WGS sequence"/>
</dbReference>
<dbReference type="InterPro" id="IPR007410">
    <property type="entry name" value="LpqE-like"/>
</dbReference>
<dbReference type="PANTHER" id="PTHR36302">
    <property type="entry name" value="BLR7088 PROTEIN"/>
    <property type="match status" value="1"/>
</dbReference>
<comment type="caution">
    <text evidence="1">The sequence shown here is derived from an EMBL/GenBank/DDBJ whole genome shotgun (WGS) entry which is preliminary data.</text>
</comment>
<dbReference type="Pfam" id="PF04314">
    <property type="entry name" value="PCuAC"/>
    <property type="match status" value="1"/>
</dbReference>
<organism evidence="1 2">
    <name type="scientific">Alteraurantiacibacter aquimixticola</name>
    <dbReference type="NCBI Taxonomy" id="2489173"/>
    <lineage>
        <taxon>Bacteria</taxon>
        <taxon>Pseudomonadati</taxon>
        <taxon>Pseudomonadota</taxon>
        <taxon>Alphaproteobacteria</taxon>
        <taxon>Sphingomonadales</taxon>
        <taxon>Erythrobacteraceae</taxon>
        <taxon>Alteraurantiacibacter</taxon>
    </lineage>
</organism>
<evidence type="ECO:0000313" key="2">
    <source>
        <dbReference type="Proteomes" id="UP000309389"/>
    </source>
</evidence>